<evidence type="ECO:0000256" key="14">
    <source>
        <dbReference type="HAMAP-Rule" id="MF_00138"/>
    </source>
</evidence>
<evidence type="ECO:0000256" key="6">
    <source>
        <dbReference type="ARBA" id="ARBA00022723"/>
    </source>
</evidence>
<dbReference type="GO" id="GO:0046872">
    <property type="term" value="F:metal ion binding"/>
    <property type="evidence" value="ECO:0007669"/>
    <property type="project" value="UniProtKB-KW"/>
</dbReference>
<evidence type="ECO:0000256" key="7">
    <source>
        <dbReference type="ARBA" id="ARBA00022741"/>
    </source>
</evidence>
<dbReference type="Proteomes" id="UP000774000">
    <property type="component" value="Unassembled WGS sequence"/>
</dbReference>
<dbReference type="Gene3D" id="3.30.470.20">
    <property type="entry name" value="ATP-grasp fold, B domain"/>
    <property type="match status" value="1"/>
</dbReference>
<dbReference type="PANTHER" id="PTHR43472:SF1">
    <property type="entry name" value="PHOSPHORIBOSYLAMINE--GLYCINE LIGASE, CHLOROPLASTIC"/>
    <property type="match status" value="1"/>
</dbReference>
<dbReference type="Pfam" id="PF02843">
    <property type="entry name" value="GARS_C"/>
    <property type="match status" value="1"/>
</dbReference>
<comment type="cofactor">
    <cofactor evidence="2">
        <name>Mg(2+)</name>
        <dbReference type="ChEBI" id="CHEBI:18420"/>
    </cofactor>
</comment>
<evidence type="ECO:0000256" key="3">
    <source>
        <dbReference type="ARBA" id="ARBA00005174"/>
    </source>
</evidence>
<dbReference type="InterPro" id="IPR037123">
    <property type="entry name" value="PRibGlycinamide_synth_C_sf"/>
</dbReference>
<dbReference type="FunFam" id="3.30.1490.20:FF:000006">
    <property type="entry name" value="phosphoribosylamine--glycine ligase, chloroplastic-like"/>
    <property type="match status" value="1"/>
</dbReference>
<dbReference type="GO" id="GO:0005524">
    <property type="term" value="F:ATP binding"/>
    <property type="evidence" value="ECO:0007669"/>
    <property type="project" value="UniProtKB-UniRule"/>
</dbReference>
<dbReference type="SUPFAM" id="SSF51246">
    <property type="entry name" value="Rudiment single hybrid motif"/>
    <property type="match status" value="1"/>
</dbReference>
<dbReference type="InterPro" id="IPR020559">
    <property type="entry name" value="PRibGlycinamide_synth_CS"/>
</dbReference>
<keyword evidence="18" id="KW-1185">Reference proteome</keyword>
<comment type="cofactor">
    <cofactor evidence="1">
        <name>Mn(2+)</name>
        <dbReference type="ChEBI" id="CHEBI:29035"/>
    </cofactor>
</comment>
<dbReference type="SMART" id="SM01210">
    <property type="entry name" value="GARS_C"/>
    <property type="match status" value="1"/>
</dbReference>
<dbReference type="NCBIfam" id="TIGR00877">
    <property type="entry name" value="purD"/>
    <property type="match status" value="1"/>
</dbReference>
<evidence type="ECO:0000256" key="13">
    <source>
        <dbReference type="ARBA" id="ARBA00042864"/>
    </source>
</evidence>
<gene>
    <name evidence="14" type="primary">purD</name>
    <name evidence="17" type="ORF">JOC47_002463</name>
</gene>
<dbReference type="SUPFAM" id="SSF52440">
    <property type="entry name" value="PreATP-grasp domain"/>
    <property type="match status" value="1"/>
</dbReference>
<keyword evidence="6" id="KW-0479">Metal-binding</keyword>
<evidence type="ECO:0000256" key="12">
    <source>
        <dbReference type="ARBA" id="ARBA00042242"/>
    </source>
</evidence>
<dbReference type="Gene3D" id="3.40.50.20">
    <property type="match status" value="1"/>
</dbReference>
<dbReference type="InterPro" id="IPR000115">
    <property type="entry name" value="PRibGlycinamide_synth"/>
</dbReference>
<evidence type="ECO:0000256" key="15">
    <source>
        <dbReference type="PROSITE-ProRule" id="PRU00409"/>
    </source>
</evidence>
<keyword evidence="5 14" id="KW-0436">Ligase</keyword>
<sequence>MKILVIGSGGREHALTWKLKQSQKVEEVFVAPGNAGTEEIANNIAIDDTDINKLIEFAQEEEIALTFVGPEAPLVEGIVDRFKAEGLSVFGPNQDAAQLEGSKVFSKNLMKKYDIPTAKYETFTQADAAIAYIKEEGAPIVVKAEGLAAGKGVIVAETTAEAVEAVETIMVNEKFGEAGTRIVVEEFLTGEEATVLAFTDGETIVPLISSQDHKPAYDNDEGPNTGGMGAYAPAPIVDDEMLSQVKEEILEPTLDGLKQEGIEYKGLIYCGLMIEDGVPKVLEYNVRFGDPEAEAVLPLLETDLVEIAEAVNNNQLDKIDIQWSDKTSVCVIMASGGYPIDYETGEEITGIEKAEADEDTIVFQAGTAKENDKIVTAGGRVLGVTAVGDGYEDTISKAYEGVERIEFADAHYRTDIGDKALDKN</sequence>
<dbReference type="RefSeq" id="WP_204702342.1">
    <property type="nucleotide sequence ID" value="NZ_JAFBDQ010000014.1"/>
</dbReference>
<dbReference type="FunFam" id="3.40.50.20:FF:000006">
    <property type="entry name" value="Phosphoribosylamine--glycine ligase, chloroplastic"/>
    <property type="match status" value="1"/>
</dbReference>
<name>A0A938XXR1_9FIRM</name>
<dbReference type="FunFam" id="3.90.600.10:FF:000001">
    <property type="entry name" value="Trifunctional purine biosynthetic protein adenosine-3"/>
    <property type="match status" value="1"/>
</dbReference>
<keyword evidence="9 15" id="KW-0067">ATP-binding</keyword>
<keyword evidence="7 15" id="KW-0547">Nucleotide-binding</keyword>
<dbReference type="GO" id="GO:0009113">
    <property type="term" value="P:purine nucleobase biosynthetic process"/>
    <property type="evidence" value="ECO:0007669"/>
    <property type="project" value="InterPro"/>
</dbReference>
<evidence type="ECO:0000313" key="17">
    <source>
        <dbReference type="EMBL" id="MBM7557597.1"/>
    </source>
</evidence>
<dbReference type="FunFam" id="3.30.470.20:FF:000018">
    <property type="entry name" value="Trifunctional purine biosynthetic protein adenosine-3"/>
    <property type="match status" value="1"/>
</dbReference>
<dbReference type="GO" id="GO:0006189">
    <property type="term" value="P:'de novo' IMP biosynthetic process"/>
    <property type="evidence" value="ECO:0007669"/>
    <property type="project" value="UniProtKB-UniRule"/>
</dbReference>
<dbReference type="HAMAP" id="MF_00138">
    <property type="entry name" value="GARS"/>
    <property type="match status" value="1"/>
</dbReference>
<dbReference type="InterPro" id="IPR013815">
    <property type="entry name" value="ATP_grasp_subdomain_1"/>
</dbReference>
<dbReference type="InterPro" id="IPR020560">
    <property type="entry name" value="PRibGlycinamide_synth_C-dom"/>
</dbReference>
<dbReference type="InterPro" id="IPR011761">
    <property type="entry name" value="ATP-grasp"/>
</dbReference>
<dbReference type="EC" id="6.3.4.13" evidence="4 14"/>
<comment type="catalytic activity">
    <reaction evidence="14">
        <text>5-phospho-beta-D-ribosylamine + glycine + ATP = N(1)-(5-phospho-beta-D-ribosyl)glycinamide + ADP + phosphate + H(+)</text>
        <dbReference type="Rhea" id="RHEA:17453"/>
        <dbReference type="ChEBI" id="CHEBI:15378"/>
        <dbReference type="ChEBI" id="CHEBI:30616"/>
        <dbReference type="ChEBI" id="CHEBI:43474"/>
        <dbReference type="ChEBI" id="CHEBI:57305"/>
        <dbReference type="ChEBI" id="CHEBI:58681"/>
        <dbReference type="ChEBI" id="CHEBI:143788"/>
        <dbReference type="ChEBI" id="CHEBI:456216"/>
        <dbReference type="EC" id="6.3.4.13"/>
    </reaction>
</comment>
<comment type="caution">
    <text evidence="17">The sequence shown here is derived from an EMBL/GenBank/DDBJ whole genome shotgun (WGS) entry which is preliminary data.</text>
</comment>
<comment type="similarity">
    <text evidence="11 14">Belongs to the GARS family.</text>
</comment>
<dbReference type="Gene3D" id="3.30.1490.20">
    <property type="entry name" value="ATP-grasp fold, A domain"/>
    <property type="match status" value="1"/>
</dbReference>
<reference evidence="17" key="1">
    <citation type="submission" date="2021-01" db="EMBL/GenBank/DDBJ databases">
        <title>Genomic Encyclopedia of Type Strains, Phase IV (KMG-IV): sequencing the most valuable type-strain genomes for metagenomic binning, comparative biology and taxonomic classification.</title>
        <authorList>
            <person name="Goeker M."/>
        </authorList>
    </citation>
    <scope>NUCLEOTIDE SEQUENCE</scope>
    <source>
        <strain evidence="17">DSM 23230</strain>
    </source>
</reference>
<evidence type="ECO:0000256" key="8">
    <source>
        <dbReference type="ARBA" id="ARBA00022755"/>
    </source>
</evidence>
<dbReference type="InterPro" id="IPR020562">
    <property type="entry name" value="PRibGlycinamide_synth_N"/>
</dbReference>
<dbReference type="Pfam" id="PF01071">
    <property type="entry name" value="GARS_A"/>
    <property type="match status" value="1"/>
</dbReference>
<keyword evidence="10" id="KW-0464">Manganese</keyword>
<evidence type="ECO:0000256" key="1">
    <source>
        <dbReference type="ARBA" id="ARBA00001936"/>
    </source>
</evidence>
<evidence type="ECO:0000256" key="11">
    <source>
        <dbReference type="ARBA" id="ARBA00038345"/>
    </source>
</evidence>
<evidence type="ECO:0000256" key="5">
    <source>
        <dbReference type="ARBA" id="ARBA00022598"/>
    </source>
</evidence>
<dbReference type="InterPro" id="IPR016185">
    <property type="entry name" value="PreATP-grasp_dom_sf"/>
</dbReference>
<accession>A0A938XXR1</accession>
<dbReference type="Gene3D" id="3.90.600.10">
    <property type="entry name" value="Phosphoribosylglycinamide synthetase, C-terminal domain"/>
    <property type="match status" value="1"/>
</dbReference>
<dbReference type="SMART" id="SM01209">
    <property type="entry name" value="GARS_A"/>
    <property type="match status" value="1"/>
</dbReference>
<evidence type="ECO:0000256" key="9">
    <source>
        <dbReference type="ARBA" id="ARBA00022840"/>
    </source>
</evidence>
<dbReference type="SUPFAM" id="SSF56059">
    <property type="entry name" value="Glutathione synthetase ATP-binding domain-like"/>
    <property type="match status" value="1"/>
</dbReference>
<proteinExistence type="inferred from homology"/>
<comment type="pathway">
    <text evidence="3 14">Purine metabolism; IMP biosynthesis via de novo pathway; N(1)-(5-phospho-D-ribosyl)glycinamide from 5-phospho-alpha-D-ribose 1-diphosphate: step 2/2.</text>
</comment>
<dbReference type="Pfam" id="PF02844">
    <property type="entry name" value="GARS_N"/>
    <property type="match status" value="1"/>
</dbReference>
<feature type="domain" description="ATP-grasp" evidence="16">
    <location>
        <begin position="107"/>
        <end position="313"/>
    </location>
</feature>
<protein>
    <recommendedName>
        <fullName evidence="4 14">Phosphoribosylamine--glycine ligase</fullName>
        <ecNumber evidence="4 14">6.3.4.13</ecNumber>
    </recommendedName>
    <alternativeName>
        <fullName evidence="14">GARS</fullName>
    </alternativeName>
    <alternativeName>
        <fullName evidence="12 14">Glycinamide ribonucleotide synthetase</fullName>
    </alternativeName>
    <alternativeName>
        <fullName evidence="13 14">Phosphoribosylglycinamide synthetase</fullName>
    </alternativeName>
</protein>
<dbReference type="EMBL" id="JAFBDQ010000014">
    <property type="protein sequence ID" value="MBM7557597.1"/>
    <property type="molecule type" value="Genomic_DNA"/>
</dbReference>
<dbReference type="InterPro" id="IPR020561">
    <property type="entry name" value="PRibGlycinamid_synth_ATP-grasp"/>
</dbReference>
<organism evidence="17 18">
    <name type="scientific">Halanaerobacter jeridensis</name>
    <dbReference type="NCBI Taxonomy" id="706427"/>
    <lineage>
        <taxon>Bacteria</taxon>
        <taxon>Bacillati</taxon>
        <taxon>Bacillota</taxon>
        <taxon>Clostridia</taxon>
        <taxon>Halanaerobiales</taxon>
        <taxon>Halobacteroidaceae</taxon>
        <taxon>Halanaerobacter</taxon>
    </lineage>
</organism>
<dbReference type="PROSITE" id="PS00184">
    <property type="entry name" value="GARS"/>
    <property type="match status" value="1"/>
</dbReference>
<dbReference type="AlphaFoldDB" id="A0A938XXR1"/>
<evidence type="ECO:0000259" key="16">
    <source>
        <dbReference type="PROSITE" id="PS50975"/>
    </source>
</evidence>
<dbReference type="PROSITE" id="PS50975">
    <property type="entry name" value="ATP_GRASP"/>
    <property type="match status" value="1"/>
</dbReference>
<keyword evidence="8 14" id="KW-0658">Purine biosynthesis</keyword>
<evidence type="ECO:0000256" key="4">
    <source>
        <dbReference type="ARBA" id="ARBA00013255"/>
    </source>
</evidence>
<evidence type="ECO:0000256" key="2">
    <source>
        <dbReference type="ARBA" id="ARBA00001946"/>
    </source>
</evidence>
<dbReference type="GO" id="GO:0004637">
    <property type="term" value="F:phosphoribosylamine-glycine ligase activity"/>
    <property type="evidence" value="ECO:0007669"/>
    <property type="project" value="UniProtKB-UniRule"/>
</dbReference>
<dbReference type="PANTHER" id="PTHR43472">
    <property type="entry name" value="PHOSPHORIBOSYLAMINE--GLYCINE LIGASE"/>
    <property type="match status" value="1"/>
</dbReference>
<evidence type="ECO:0000256" key="10">
    <source>
        <dbReference type="ARBA" id="ARBA00023211"/>
    </source>
</evidence>
<dbReference type="InterPro" id="IPR011054">
    <property type="entry name" value="Rudment_hybrid_motif"/>
</dbReference>
<evidence type="ECO:0000313" key="18">
    <source>
        <dbReference type="Proteomes" id="UP000774000"/>
    </source>
</evidence>